<gene>
    <name evidence="2" type="ORF">MANY_11810</name>
</gene>
<dbReference type="AlphaFoldDB" id="A0A6N4W6X9"/>
<evidence type="ECO:0000313" key="3">
    <source>
        <dbReference type="Proteomes" id="UP000467249"/>
    </source>
</evidence>
<evidence type="ECO:0000313" key="2">
    <source>
        <dbReference type="EMBL" id="BBZ75844.1"/>
    </source>
</evidence>
<sequence>MIRIGQLLLVISAIALWVASRLPWAAVTSFDGLGQPKTATLNGATWSNALVPMAVLLLAAAVAGLAVHGWGLRAVAVLVAAASLVLGYLGISLIVMPDVGPRAAELAQVPVASLVASQRHSLGAVVTLAAAVCALLAAVLLMRSAGAARQAAAKYAAPGARRTTAPVGEVSERTMWDAIDEGHDPTEANTEGR</sequence>
<dbReference type="KEGG" id="many:MANY_11810"/>
<proteinExistence type="predicted"/>
<feature type="transmembrane region" description="Helical" evidence="1">
    <location>
        <begin position="122"/>
        <end position="142"/>
    </location>
</feature>
<reference evidence="2 3" key="1">
    <citation type="journal article" date="2019" name="Emerg. Microbes Infect.">
        <title>Comprehensive subspecies identification of 175 nontuberculous mycobacteria species based on 7547 genomic profiles.</title>
        <authorList>
            <person name="Matsumoto Y."/>
            <person name="Kinjo T."/>
            <person name="Motooka D."/>
            <person name="Nabeya D."/>
            <person name="Jung N."/>
            <person name="Uechi K."/>
            <person name="Horii T."/>
            <person name="Iida T."/>
            <person name="Fujita J."/>
            <person name="Nakamura S."/>
        </authorList>
    </citation>
    <scope>NUCLEOTIDE SEQUENCE [LARGE SCALE GENOMIC DNA]</scope>
    <source>
        <strain evidence="2 3">JCM 30275</strain>
    </source>
</reference>
<evidence type="ECO:0008006" key="4">
    <source>
        <dbReference type="Google" id="ProtNLM"/>
    </source>
</evidence>
<keyword evidence="1" id="KW-0812">Transmembrane</keyword>
<keyword evidence="3" id="KW-1185">Reference proteome</keyword>
<dbReference type="EMBL" id="AP022620">
    <property type="protein sequence ID" value="BBZ75844.1"/>
    <property type="molecule type" value="Genomic_DNA"/>
</dbReference>
<dbReference type="InterPro" id="IPR019051">
    <property type="entry name" value="Trp_biosyn_TM_oprn/chp"/>
</dbReference>
<dbReference type="Proteomes" id="UP000467249">
    <property type="component" value="Chromosome"/>
</dbReference>
<keyword evidence="1" id="KW-0472">Membrane</keyword>
<dbReference type="RefSeq" id="WP_163803398.1">
    <property type="nucleotide sequence ID" value="NZ_AP022620.1"/>
</dbReference>
<dbReference type="NCBIfam" id="TIGR02234">
    <property type="entry name" value="trp_oprn_chp"/>
    <property type="match status" value="1"/>
</dbReference>
<keyword evidence="1" id="KW-1133">Transmembrane helix</keyword>
<accession>A0A6N4W6X9</accession>
<name>A0A6N4W6X9_9MYCO</name>
<evidence type="ECO:0000256" key="1">
    <source>
        <dbReference type="SAM" id="Phobius"/>
    </source>
</evidence>
<feature type="transmembrane region" description="Helical" evidence="1">
    <location>
        <begin position="74"/>
        <end position="96"/>
    </location>
</feature>
<protein>
    <recommendedName>
        <fullName evidence="4">TIGR02234 family membrane protein</fullName>
    </recommendedName>
</protein>
<dbReference type="InterPro" id="IPR011746">
    <property type="entry name" value="Trp_synth-assoc_CHP"/>
</dbReference>
<feature type="transmembrane region" description="Helical" evidence="1">
    <location>
        <begin position="49"/>
        <end position="67"/>
    </location>
</feature>
<organism evidence="2 3">
    <name type="scientific">Mycolicibacterium anyangense</name>
    <dbReference type="NCBI Taxonomy" id="1431246"/>
    <lineage>
        <taxon>Bacteria</taxon>
        <taxon>Bacillati</taxon>
        <taxon>Actinomycetota</taxon>
        <taxon>Actinomycetes</taxon>
        <taxon>Mycobacteriales</taxon>
        <taxon>Mycobacteriaceae</taxon>
        <taxon>Mycolicibacterium</taxon>
    </lineage>
</organism>
<dbReference type="Pfam" id="PF09534">
    <property type="entry name" value="Trp_oprn_chp"/>
    <property type="match status" value="1"/>
</dbReference>